<keyword evidence="1" id="KW-0802">TPR repeat</keyword>
<protein>
    <submittedName>
        <fullName evidence="2">Uncharacterized protein</fullName>
    </submittedName>
</protein>
<dbReference type="SUPFAM" id="SSF48452">
    <property type="entry name" value="TPR-like"/>
    <property type="match status" value="1"/>
</dbReference>
<dbReference type="OrthoDB" id="12314at2157"/>
<dbReference type="AlphaFoldDB" id="A0A2R6TAZ5"/>
<dbReference type="Gene3D" id="1.25.40.10">
    <property type="entry name" value="Tetratricopeptide repeat domain"/>
    <property type="match status" value="1"/>
</dbReference>
<keyword evidence="3" id="KW-1185">Reference proteome</keyword>
<name>A0A2R6TAZ5_9ARCH</name>
<dbReference type="Gene3D" id="3.40.390.10">
    <property type="entry name" value="Collagenase (Catalytic Domain)"/>
    <property type="match status" value="1"/>
</dbReference>
<dbReference type="Proteomes" id="UP000241022">
    <property type="component" value="Unassembled WGS sequence"/>
</dbReference>
<gene>
    <name evidence="2" type="ORF">A7X95_00665</name>
</gene>
<feature type="repeat" description="TPR" evidence="1">
    <location>
        <begin position="396"/>
        <end position="429"/>
    </location>
</feature>
<comment type="caution">
    <text evidence="2">The sequence shown here is derived from an EMBL/GenBank/DDBJ whole genome shotgun (WGS) entry which is preliminary data.</text>
</comment>
<organism evidence="2 3">
    <name type="scientific">Candidatus Nitrosopelagicus brevis</name>
    <dbReference type="NCBI Taxonomy" id="1410606"/>
    <lineage>
        <taxon>Archaea</taxon>
        <taxon>Nitrososphaerota</taxon>
    </lineage>
</organism>
<evidence type="ECO:0000313" key="2">
    <source>
        <dbReference type="EMBL" id="PTL87834.1"/>
    </source>
</evidence>
<dbReference type="EMBL" id="LXWN01000001">
    <property type="protein sequence ID" value="PTL87834.1"/>
    <property type="molecule type" value="Genomic_DNA"/>
</dbReference>
<dbReference type="InterPro" id="IPR019734">
    <property type="entry name" value="TPR_rpt"/>
</dbReference>
<reference evidence="3" key="1">
    <citation type="submission" date="2016-05" db="EMBL/GenBank/DDBJ databases">
        <authorList>
            <person name="Dupont C."/>
            <person name="Santoro A."/>
        </authorList>
    </citation>
    <scope>NUCLEOTIDE SEQUENCE [LARGE SCALE GENOMIC DNA]</scope>
    <source>
        <strain evidence="3">U25</strain>
    </source>
</reference>
<reference evidence="2 3" key="2">
    <citation type="submission" date="2018-04" db="EMBL/GenBank/DDBJ databases">
        <title>Transcriptomics of ammonia oxidizing archaea.</title>
        <authorList>
            <person name="Carini P."/>
        </authorList>
    </citation>
    <scope>NUCLEOTIDE SEQUENCE [LARGE SCALE GENOMIC DNA]</scope>
    <source>
        <strain evidence="2 3">U25</strain>
    </source>
</reference>
<dbReference type="SUPFAM" id="SSF55486">
    <property type="entry name" value="Metalloproteases ('zincins'), catalytic domain"/>
    <property type="match status" value="1"/>
</dbReference>
<dbReference type="PROSITE" id="PS50005">
    <property type="entry name" value="TPR"/>
    <property type="match status" value="1"/>
</dbReference>
<sequence>MTFFPLLLTLVIIVSIGSSYAYALEYTYPTINQRLTEIPTYCAVESISDDIESSEMDEIMAKSELAVMAWKEKLQESELANKEFWDMKFKKIGKNESVTDDCTITILFRDDPEFSGSLLSKTLGAFMRNSIYVYYENQQSIYGDKWMDGIFKTIIHEMGHTFGLGHYTTDDNDYNRKIATRDQSPPSIMFAPAHINPDVRKITEIDVQLVRSIYGSYGFHAFSEQRPSEIIIENPISPLDPTYPFESTEISKNNVKLFRHQDTMITISGEINNVMFMSGHPVFILVTSPDLSVQVLKVKPTRDGFFETYMNFNYKSLPGKYSIEFAYIDKIDQSKNLVFDVEQTDIPLAPESENLNIIRVNNDAERFFEMGLYGDAIKNYKVVMKNADKIQEPLYLNALNKIGLSLIQLKNYEKSLSYFEQVYEINPNYPNIEQNLKTSKSLIQTDGQMIATDSTIPLPGWIKSNAGWWINGQATDQLLFDAFEYMQNKGLIGNYEFSKFSPPHIPNWLVDIVTWWIDEKISDEEFLKTVDYLLKQGIIII</sequence>
<dbReference type="InterPro" id="IPR024079">
    <property type="entry name" value="MetalloPept_cat_dom_sf"/>
</dbReference>
<dbReference type="SMART" id="SM00028">
    <property type="entry name" value="TPR"/>
    <property type="match status" value="1"/>
</dbReference>
<dbReference type="PROSITE" id="PS50293">
    <property type="entry name" value="TPR_REGION"/>
    <property type="match status" value="1"/>
</dbReference>
<dbReference type="RefSeq" id="WP_048105024.1">
    <property type="nucleotide sequence ID" value="NZ_CP007026.1"/>
</dbReference>
<dbReference type="GO" id="GO:0008237">
    <property type="term" value="F:metallopeptidase activity"/>
    <property type="evidence" value="ECO:0007669"/>
    <property type="project" value="InterPro"/>
</dbReference>
<evidence type="ECO:0000313" key="3">
    <source>
        <dbReference type="Proteomes" id="UP000241022"/>
    </source>
</evidence>
<dbReference type="GeneID" id="24816462"/>
<dbReference type="InterPro" id="IPR011990">
    <property type="entry name" value="TPR-like_helical_dom_sf"/>
</dbReference>
<evidence type="ECO:0000256" key="1">
    <source>
        <dbReference type="PROSITE-ProRule" id="PRU00339"/>
    </source>
</evidence>
<accession>A0A2R6TAZ5</accession>
<proteinExistence type="predicted"/>